<dbReference type="PANTHER" id="PTHR23291:SF112">
    <property type="entry name" value="GROWTH HORMONE-INDUCIBLE TRANSMEMBRANE PROTEIN"/>
    <property type="match status" value="1"/>
</dbReference>
<evidence type="ECO:0000313" key="6">
    <source>
        <dbReference type="EMBL" id="KAK4879727.1"/>
    </source>
</evidence>
<accession>A0AAN7PYL0</accession>
<dbReference type="InterPro" id="IPR006214">
    <property type="entry name" value="Bax_inhibitor_1-related"/>
</dbReference>
<evidence type="ECO:0000256" key="4">
    <source>
        <dbReference type="ARBA" id="ARBA00023136"/>
    </source>
</evidence>
<comment type="subcellular location">
    <subcellularLocation>
        <location evidence="1">Membrane</location>
        <topology evidence="1">Multi-pass membrane protein</topology>
    </subcellularLocation>
</comment>
<dbReference type="Proteomes" id="UP001353858">
    <property type="component" value="Unassembled WGS sequence"/>
</dbReference>
<dbReference type="Pfam" id="PF01027">
    <property type="entry name" value="Bax1-I"/>
    <property type="match status" value="3"/>
</dbReference>
<dbReference type="AlphaFoldDB" id="A0AAN7PYL0"/>
<feature type="transmembrane region" description="Helical" evidence="5">
    <location>
        <begin position="245"/>
        <end position="267"/>
    </location>
</feature>
<feature type="transmembrane region" description="Helical" evidence="5">
    <location>
        <begin position="460"/>
        <end position="478"/>
    </location>
</feature>
<evidence type="ECO:0000256" key="3">
    <source>
        <dbReference type="ARBA" id="ARBA00022989"/>
    </source>
</evidence>
<feature type="transmembrane region" description="Helical" evidence="5">
    <location>
        <begin position="427"/>
        <end position="448"/>
    </location>
</feature>
<keyword evidence="4 5" id="KW-0472">Membrane</keyword>
<evidence type="ECO:0000256" key="5">
    <source>
        <dbReference type="SAM" id="Phobius"/>
    </source>
</evidence>
<evidence type="ECO:0000256" key="1">
    <source>
        <dbReference type="ARBA" id="ARBA00004141"/>
    </source>
</evidence>
<feature type="transmembrane region" description="Helical" evidence="5">
    <location>
        <begin position="133"/>
        <end position="154"/>
    </location>
</feature>
<dbReference type="PANTHER" id="PTHR23291">
    <property type="entry name" value="BAX INHIBITOR-RELATED"/>
    <property type="match status" value="1"/>
</dbReference>
<dbReference type="InterPro" id="IPR035871">
    <property type="entry name" value="GHITM"/>
</dbReference>
<protein>
    <recommendedName>
        <fullName evidence="8">Growth hormone-inducible transmembrane protein</fullName>
    </recommendedName>
</protein>
<keyword evidence="2 5" id="KW-0812">Transmembrane</keyword>
<feature type="transmembrane region" description="Helical" evidence="5">
    <location>
        <begin position="548"/>
        <end position="569"/>
    </location>
</feature>
<evidence type="ECO:0000313" key="7">
    <source>
        <dbReference type="Proteomes" id="UP001353858"/>
    </source>
</evidence>
<feature type="transmembrane region" description="Helical" evidence="5">
    <location>
        <begin position="668"/>
        <end position="687"/>
    </location>
</feature>
<feature type="transmembrane region" description="Helical" evidence="5">
    <location>
        <begin position="101"/>
        <end position="121"/>
    </location>
</feature>
<evidence type="ECO:0008006" key="8">
    <source>
        <dbReference type="Google" id="ProtNLM"/>
    </source>
</evidence>
<feature type="transmembrane region" description="Helical" evidence="5">
    <location>
        <begin position="581"/>
        <end position="600"/>
    </location>
</feature>
<name>A0AAN7PYL0_9COLE</name>
<gene>
    <name evidence="6" type="ORF">RN001_007873</name>
</gene>
<feature type="transmembrane region" description="Helical" evidence="5">
    <location>
        <begin position="638"/>
        <end position="656"/>
    </location>
</feature>
<keyword evidence="3 5" id="KW-1133">Transmembrane helix</keyword>
<feature type="transmembrane region" description="Helical" evidence="5">
    <location>
        <begin position="192"/>
        <end position="210"/>
    </location>
</feature>
<feature type="transmembrane region" description="Helical" evidence="5">
    <location>
        <begin position="222"/>
        <end position="239"/>
    </location>
</feature>
<sequence>MCCTNLRSVAISKLPKTVFYRNFANDVRQGARQARSKTLREQAMAPAGEGAFTIGKGALAGGAAVGVGALCYYGLGLSNEAGIAEKSVLWPEYVKSRIRTVYFYFGSSLVVTATSAMAAFRSPAIMNIVTKNGFLGLAISIGAIMGTGILAQSIPYKEGLGTKQMAWLLHAGTLGAMLAPMCYMGGPILIRAAWYTAGVVGGLSTIAMCAPSEKFLTMGAPLGMGLGVVFASSIGSMFLPPTSALGAGLYSISLYGGLLLFSAFMLYDTQRIITQAERYPTHGFAVKPYDPINAAMSVYLDTINIFIRIATILAGGGNRRNSVNVSVDHVKPAFIAEPDEKPPLTVSNDNATGLELHPLSPSETTVSTKQTRSDRQKSFVLMMGTGILAQRLPYKNGFGVKQIIWILYSRRVGNAIGSLANLGRSNLINAAFHTLAVLSGISVVAIFSSKKRFFKLGNPIRVFLVIVFVSTANSMFLSPSSFITFSLHRITLYGGLVLFPALILYDTESIIEYAEKYPEIPQLFGIHSFDPINAFWPDYVRKRVRVTFFYLGSSLVVTTVSAILTFYSTSTLRLLAGRGPLNMLFKFGLILFTGTISQRIPYKEGFGKKQMAWLLHVGIIGNALAPLCFLGGPMLMRAALYSTGLISGLAAVAVCAPGRKFLAMGAPLGMALGVVLASSIGSIFLPSSTALGSGFYLVSVYGGLVLFSLFLLYDTQKIILLAEKYPVNYEDYVIPPYDPINSSMSIYEDVLNIFSNIVTILFETEVKRNK</sequence>
<feature type="transmembrane region" description="Helical" evidence="5">
    <location>
        <begin position="693"/>
        <end position="713"/>
    </location>
</feature>
<dbReference type="GO" id="GO:0005743">
    <property type="term" value="C:mitochondrial inner membrane"/>
    <property type="evidence" value="ECO:0007669"/>
    <property type="project" value="TreeGrafter"/>
</dbReference>
<reference evidence="7" key="1">
    <citation type="submission" date="2023-01" db="EMBL/GenBank/DDBJ databases">
        <title>Key to firefly adult light organ development and bioluminescence: homeobox transcription factors regulate luciferase expression and transportation to peroxisome.</title>
        <authorList>
            <person name="Fu X."/>
        </authorList>
    </citation>
    <scope>NUCLEOTIDE SEQUENCE [LARGE SCALE GENOMIC DNA]</scope>
</reference>
<proteinExistence type="predicted"/>
<feature type="transmembrane region" description="Helical" evidence="5">
    <location>
        <begin position="612"/>
        <end position="632"/>
    </location>
</feature>
<dbReference type="EMBL" id="JARPUR010000003">
    <property type="protein sequence ID" value="KAK4879727.1"/>
    <property type="molecule type" value="Genomic_DNA"/>
</dbReference>
<keyword evidence="7" id="KW-1185">Reference proteome</keyword>
<comment type="caution">
    <text evidence="6">The sequence shown here is derived from an EMBL/GenBank/DDBJ whole genome shotgun (WGS) entry which is preliminary data.</text>
</comment>
<organism evidence="6 7">
    <name type="scientific">Aquatica leii</name>
    <dbReference type="NCBI Taxonomy" id="1421715"/>
    <lineage>
        <taxon>Eukaryota</taxon>
        <taxon>Metazoa</taxon>
        <taxon>Ecdysozoa</taxon>
        <taxon>Arthropoda</taxon>
        <taxon>Hexapoda</taxon>
        <taxon>Insecta</taxon>
        <taxon>Pterygota</taxon>
        <taxon>Neoptera</taxon>
        <taxon>Endopterygota</taxon>
        <taxon>Coleoptera</taxon>
        <taxon>Polyphaga</taxon>
        <taxon>Elateriformia</taxon>
        <taxon>Elateroidea</taxon>
        <taxon>Lampyridae</taxon>
        <taxon>Luciolinae</taxon>
        <taxon>Aquatica</taxon>
    </lineage>
</organism>
<dbReference type="CDD" id="cd10431">
    <property type="entry name" value="GHITM"/>
    <property type="match status" value="1"/>
</dbReference>
<evidence type="ECO:0000256" key="2">
    <source>
        <dbReference type="ARBA" id="ARBA00022692"/>
    </source>
</evidence>